<proteinExistence type="predicted"/>
<dbReference type="RefSeq" id="WP_011146447.1">
    <property type="nucleotide sequence ID" value="NC_005126.1"/>
</dbReference>
<dbReference type="AlphaFoldDB" id="Q7N4W9"/>
<gene>
    <name evidence="1" type="ordered locus">plu2195</name>
</gene>
<dbReference type="STRING" id="243265.plu2195"/>
<name>Q7N4W9_PHOLL</name>
<dbReference type="OrthoDB" id="9810718at2"/>
<dbReference type="HOGENOM" id="CLU_2618946_0_0_6"/>
<evidence type="ECO:0000313" key="2">
    <source>
        <dbReference type="Proteomes" id="UP000002514"/>
    </source>
</evidence>
<protein>
    <submittedName>
        <fullName evidence="1">Photorhabdus luminescens subsp. laumondii TTO1 complete genome segment 8/17</fullName>
    </submittedName>
</protein>
<reference evidence="2" key="1">
    <citation type="journal article" date="2003" name="Nat. Biotechnol.">
        <title>The genome sequence of the entomopathogenic bacterium Photorhabdus luminescens.</title>
        <authorList>
            <person name="Duchaud E."/>
            <person name="Rusniok C."/>
            <person name="Frangeul L."/>
            <person name="Buchrieser C."/>
            <person name="Givaudan A."/>
            <person name="Taourit S."/>
            <person name="Bocs S."/>
            <person name="Boursaux-Eude C."/>
            <person name="Chandler M."/>
            <person name="Charles J.-F."/>
            <person name="Dassa E."/>
            <person name="Derose R."/>
            <person name="Derzelle S."/>
            <person name="Freyssinet G."/>
            <person name="Gaudriault S."/>
            <person name="Medigue C."/>
            <person name="Lanois A."/>
            <person name="Powell K."/>
            <person name="Siguier P."/>
            <person name="Vincent R."/>
            <person name="Wingate V."/>
            <person name="Zouine M."/>
            <person name="Glaser P."/>
            <person name="Boemare N."/>
            <person name="Danchin A."/>
            <person name="Kunst F."/>
        </authorList>
    </citation>
    <scope>NUCLEOTIDE SEQUENCE [LARGE SCALE GENOMIC DNA]</scope>
    <source>
        <strain evidence="2">DSM 15139 / CIP 105565 / TT01</strain>
    </source>
</reference>
<sequence>MSSITIASFGDVLINREDPASAFSHMTSLVENADIVIGNYEGVLTDKPEPIPGRRGIDDIISKKRQRRGIVRCAFPCE</sequence>
<dbReference type="KEGG" id="plu:plu2195"/>
<organism evidence="1 2">
    <name type="scientific">Photorhabdus laumondii subsp. laumondii (strain DSM 15139 / CIP 105565 / TT01)</name>
    <name type="common">Photorhabdus luminescens subsp. laumondii</name>
    <dbReference type="NCBI Taxonomy" id="243265"/>
    <lineage>
        <taxon>Bacteria</taxon>
        <taxon>Pseudomonadati</taxon>
        <taxon>Pseudomonadota</taxon>
        <taxon>Gammaproteobacteria</taxon>
        <taxon>Enterobacterales</taxon>
        <taxon>Morganellaceae</taxon>
        <taxon>Photorhabdus</taxon>
    </lineage>
</organism>
<dbReference type="EMBL" id="BX571866">
    <property type="protein sequence ID" value="CAE14488.1"/>
    <property type="molecule type" value="Genomic_DNA"/>
</dbReference>
<dbReference type="Proteomes" id="UP000002514">
    <property type="component" value="Chromosome"/>
</dbReference>
<accession>Q7N4W9</accession>
<evidence type="ECO:0000313" key="1">
    <source>
        <dbReference type="EMBL" id="CAE14488.1"/>
    </source>
</evidence>
<keyword evidence="2" id="KW-1185">Reference proteome</keyword>